<dbReference type="InterPro" id="IPR031127">
    <property type="entry name" value="E3_UB_ligase_RBR"/>
</dbReference>
<name>A0A9N8E4A9_9STRA</name>
<dbReference type="SUPFAM" id="SSF57850">
    <property type="entry name" value="RING/U-box"/>
    <property type="match status" value="2"/>
</dbReference>
<dbReference type="PROSITE" id="PS00518">
    <property type="entry name" value="ZF_RING_1"/>
    <property type="match status" value="1"/>
</dbReference>
<comment type="caution">
    <text evidence="13">The sequence shown here is derived from an EMBL/GenBank/DDBJ whole genome shotgun (WGS) entry which is preliminary data.</text>
</comment>
<dbReference type="Gene3D" id="3.30.40.10">
    <property type="entry name" value="Zinc/RING finger domain, C3HC4 (zinc finger)"/>
    <property type="match status" value="1"/>
</dbReference>
<dbReference type="InterPro" id="IPR017907">
    <property type="entry name" value="Znf_RING_CS"/>
</dbReference>
<comment type="pathway">
    <text evidence="1">Protein modification; protein ubiquitination.</text>
</comment>
<evidence type="ECO:0000259" key="11">
    <source>
        <dbReference type="PROSITE" id="PS50089"/>
    </source>
</evidence>
<dbReference type="Pfam" id="PF00097">
    <property type="entry name" value="zf-C3HC4"/>
    <property type="match status" value="1"/>
</dbReference>
<dbReference type="InterPro" id="IPR001841">
    <property type="entry name" value="Znf_RING"/>
</dbReference>
<dbReference type="SMART" id="SM00184">
    <property type="entry name" value="RING"/>
    <property type="match status" value="1"/>
</dbReference>
<evidence type="ECO:0000256" key="3">
    <source>
        <dbReference type="ARBA" id="ARBA00022723"/>
    </source>
</evidence>
<organism evidence="13 14">
    <name type="scientific">Seminavis robusta</name>
    <dbReference type="NCBI Taxonomy" id="568900"/>
    <lineage>
        <taxon>Eukaryota</taxon>
        <taxon>Sar</taxon>
        <taxon>Stramenopiles</taxon>
        <taxon>Ochrophyta</taxon>
        <taxon>Bacillariophyta</taxon>
        <taxon>Bacillariophyceae</taxon>
        <taxon>Bacillariophycidae</taxon>
        <taxon>Naviculales</taxon>
        <taxon>Naviculaceae</taxon>
        <taxon>Seminavis</taxon>
    </lineage>
</organism>
<evidence type="ECO:0000313" key="14">
    <source>
        <dbReference type="Proteomes" id="UP001153069"/>
    </source>
</evidence>
<evidence type="ECO:0000259" key="12">
    <source>
        <dbReference type="PROSITE" id="PS51873"/>
    </source>
</evidence>
<feature type="domain" description="RING-type" evidence="11">
    <location>
        <begin position="65"/>
        <end position="115"/>
    </location>
</feature>
<keyword evidence="10" id="KW-1133">Transmembrane helix</keyword>
<keyword evidence="10" id="KW-0472">Membrane</keyword>
<accession>A0A9N8E4A9</accession>
<feature type="transmembrane region" description="Helical" evidence="10">
    <location>
        <begin position="428"/>
        <end position="455"/>
    </location>
</feature>
<dbReference type="Proteomes" id="UP001153069">
    <property type="component" value="Unassembled WGS sequence"/>
</dbReference>
<evidence type="ECO:0000256" key="5">
    <source>
        <dbReference type="ARBA" id="ARBA00022771"/>
    </source>
</evidence>
<dbReference type="EMBL" id="CAICTM010000486">
    <property type="protein sequence ID" value="CAB9511489.1"/>
    <property type="molecule type" value="Genomic_DNA"/>
</dbReference>
<gene>
    <name evidence="13" type="ORF">SEMRO_487_G152880.1</name>
</gene>
<dbReference type="InterPro" id="IPR013083">
    <property type="entry name" value="Znf_RING/FYVE/PHD"/>
</dbReference>
<dbReference type="PROSITE" id="PS50089">
    <property type="entry name" value="ZF_RING_2"/>
    <property type="match status" value="1"/>
</dbReference>
<dbReference type="CDD" id="cd20354">
    <property type="entry name" value="Rcat_RBR_RNF14"/>
    <property type="match status" value="1"/>
</dbReference>
<dbReference type="OrthoDB" id="10009520at2759"/>
<keyword evidence="6" id="KW-0833">Ubl conjugation pathway</keyword>
<keyword evidence="10" id="KW-0812">Transmembrane</keyword>
<evidence type="ECO:0000313" key="13">
    <source>
        <dbReference type="EMBL" id="CAB9511489.1"/>
    </source>
</evidence>
<evidence type="ECO:0000256" key="4">
    <source>
        <dbReference type="ARBA" id="ARBA00022737"/>
    </source>
</evidence>
<evidence type="ECO:0000256" key="1">
    <source>
        <dbReference type="ARBA" id="ARBA00004906"/>
    </source>
</evidence>
<keyword evidence="14" id="KW-1185">Reference proteome</keyword>
<keyword evidence="3" id="KW-0479">Metal-binding</keyword>
<evidence type="ECO:0000256" key="7">
    <source>
        <dbReference type="ARBA" id="ARBA00022833"/>
    </source>
</evidence>
<keyword evidence="2" id="KW-0808">Transferase</keyword>
<evidence type="ECO:0000256" key="2">
    <source>
        <dbReference type="ARBA" id="ARBA00022679"/>
    </source>
</evidence>
<feature type="region of interest" description="Disordered" evidence="9">
    <location>
        <begin position="161"/>
        <end position="184"/>
    </location>
</feature>
<dbReference type="GO" id="GO:0008270">
    <property type="term" value="F:zinc ion binding"/>
    <property type="evidence" value="ECO:0007669"/>
    <property type="project" value="UniProtKB-KW"/>
</dbReference>
<sequence length="532" mass="58945">MMYGNRRKSTSDAVLASTAGEDSWKTWAGRSQGSEGFEFWDLLRGAKRKFNSKFVWSIPPSGTPCPVCMTPPTDKSEWHITSACGHAVCKDCLTMYASSLVRDPAHHGPLKCPVCPLPLRPKDAIMALSGDAQLLQLWDQKIRDEVLRALPGYRHCPHCNNNNNNNTQNDDNDDDDTPTTTTGLAGGGYVTPECLAPINKQREQEALKWLNHPIMTQKGFAYLCLLYILLYCGRFHSTDFFVNLINVSVVPMWFLKRIWRLVKHIIAHEARKTLFAPIAVECPCCQQSFILNAEAELGNNVITDEATQKWIGSNTRPCPSCSVPISKIEGCNHMQCAHCRARFCWACMRVGSACAAFNCHHGAPYGNAGTDQGEQSTANNEEGGILDRIDSIARESTRLDGSDVVTFCGIAMSIVARENPSVKLLARFLVTTFALVFSSGTVTTVVLAFVVGVAMRDQRVWLANRRGERLDQEEDEIMDGSHINRAIRRGSAAVRNSIRMTTGELANELFDVDGAVERGLVDEAIRRSLEEQ</sequence>
<evidence type="ECO:0000256" key="6">
    <source>
        <dbReference type="ARBA" id="ARBA00022786"/>
    </source>
</evidence>
<keyword evidence="5 8" id="KW-0863">Zinc-finger</keyword>
<dbReference type="AlphaFoldDB" id="A0A9N8E4A9"/>
<reference evidence="13" key="1">
    <citation type="submission" date="2020-06" db="EMBL/GenBank/DDBJ databases">
        <authorList>
            <consortium name="Plant Systems Biology data submission"/>
        </authorList>
    </citation>
    <scope>NUCLEOTIDE SEQUENCE</scope>
    <source>
        <strain evidence="13">D6</strain>
    </source>
</reference>
<evidence type="ECO:0000256" key="9">
    <source>
        <dbReference type="SAM" id="MobiDB-lite"/>
    </source>
</evidence>
<keyword evidence="7" id="KW-0862">Zinc</keyword>
<dbReference type="InterPro" id="IPR018957">
    <property type="entry name" value="Znf_C3HC4_RING-type"/>
</dbReference>
<protein>
    <submittedName>
        <fullName evidence="13">IBR domain-containing protein 1</fullName>
    </submittedName>
</protein>
<dbReference type="InterPro" id="IPR047548">
    <property type="entry name" value="Rcat_RBR_RNF14"/>
</dbReference>
<dbReference type="GO" id="GO:0016567">
    <property type="term" value="P:protein ubiquitination"/>
    <property type="evidence" value="ECO:0007669"/>
    <property type="project" value="InterPro"/>
</dbReference>
<evidence type="ECO:0000256" key="8">
    <source>
        <dbReference type="PROSITE-ProRule" id="PRU00175"/>
    </source>
</evidence>
<dbReference type="Pfam" id="PF22191">
    <property type="entry name" value="IBR_1"/>
    <property type="match status" value="1"/>
</dbReference>
<dbReference type="Gene3D" id="1.20.120.1750">
    <property type="match status" value="1"/>
</dbReference>
<keyword evidence="4" id="KW-0677">Repeat</keyword>
<evidence type="ECO:0000256" key="10">
    <source>
        <dbReference type="SAM" id="Phobius"/>
    </source>
</evidence>
<dbReference type="PANTHER" id="PTHR11685">
    <property type="entry name" value="RBR FAMILY RING FINGER AND IBR DOMAIN-CONTAINING"/>
    <property type="match status" value="1"/>
</dbReference>
<dbReference type="GO" id="GO:0004842">
    <property type="term" value="F:ubiquitin-protein transferase activity"/>
    <property type="evidence" value="ECO:0007669"/>
    <property type="project" value="InterPro"/>
</dbReference>
<proteinExistence type="predicted"/>
<dbReference type="PROSITE" id="PS51873">
    <property type="entry name" value="TRIAD"/>
    <property type="match status" value="1"/>
</dbReference>
<dbReference type="InterPro" id="IPR044066">
    <property type="entry name" value="TRIAD_supradom"/>
</dbReference>
<feature type="domain" description="RING-type" evidence="12">
    <location>
        <begin position="61"/>
        <end position="363"/>
    </location>
</feature>